<comment type="function">
    <text evidence="1">Forms oxaloacetate, a four-carbon dicarboxylic acid source for the tricarboxylic acid cycle.</text>
</comment>
<evidence type="ECO:0000256" key="1">
    <source>
        <dbReference type="ARBA" id="ARBA00003670"/>
    </source>
</evidence>
<evidence type="ECO:0000256" key="2">
    <source>
        <dbReference type="ARBA" id="ARBA00022419"/>
    </source>
</evidence>
<feature type="active site" evidence="3">
    <location>
        <position position="563"/>
    </location>
</feature>
<dbReference type="RefSeq" id="WP_394822630.1">
    <property type="nucleotide sequence ID" value="NZ_CP089984.1"/>
</dbReference>
<protein>
    <recommendedName>
        <fullName evidence="2">Phosphoenolpyruvate carboxylase</fullName>
    </recommendedName>
</protein>
<dbReference type="Pfam" id="PF00311">
    <property type="entry name" value="PEPcase"/>
    <property type="match status" value="1"/>
</dbReference>
<evidence type="ECO:0000313" key="4">
    <source>
        <dbReference type="EMBL" id="WXB13011.1"/>
    </source>
</evidence>
<dbReference type="Gene3D" id="1.20.1440.90">
    <property type="entry name" value="Phosphoenolpyruvate/pyruvate domain"/>
    <property type="match status" value="1"/>
</dbReference>
<proteinExistence type="predicted"/>
<gene>
    <name evidence="4" type="ORF">LZC94_34815</name>
</gene>
<reference evidence="4 5" key="1">
    <citation type="submission" date="2021-12" db="EMBL/GenBank/DDBJ databases">
        <title>Discovery of the Pendulisporaceae a myxobacterial family with distinct sporulation behavior and unique specialized metabolism.</title>
        <authorList>
            <person name="Garcia R."/>
            <person name="Popoff A."/>
            <person name="Bader C.D."/>
            <person name="Loehr J."/>
            <person name="Walesch S."/>
            <person name="Walt C."/>
            <person name="Boldt J."/>
            <person name="Bunk B."/>
            <person name="Haeckl F.J.F.P.J."/>
            <person name="Gunesch A.P."/>
            <person name="Birkelbach J."/>
            <person name="Nuebel U."/>
            <person name="Pietschmann T."/>
            <person name="Bach T."/>
            <person name="Mueller R."/>
        </authorList>
    </citation>
    <scope>NUCLEOTIDE SEQUENCE [LARGE SCALE GENOMIC DNA]</scope>
    <source>
        <strain evidence="4 5">MSr11954</strain>
    </source>
</reference>
<evidence type="ECO:0000313" key="5">
    <source>
        <dbReference type="Proteomes" id="UP001370348"/>
    </source>
</evidence>
<name>A0ABZ2LQ23_9BACT</name>
<dbReference type="GO" id="GO:0008964">
    <property type="term" value="F:phosphoenolpyruvate carboxylase activity"/>
    <property type="evidence" value="ECO:0007669"/>
    <property type="project" value="UniProtKB-EC"/>
</dbReference>
<dbReference type="PRINTS" id="PR00150">
    <property type="entry name" value="PEPCARBXLASE"/>
</dbReference>
<dbReference type="InterPro" id="IPR021135">
    <property type="entry name" value="PEP_COase"/>
</dbReference>
<dbReference type="SUPFAM" id="SSF51621">
    <property type="entry name" value="Phosphoenolpyruvate/pyruvate domain"/>
    <property type="match status" value="1"/>
</dbReference>
<dbReference type="Proteomes" id="UP001370348">
    <property type="component" value="Chromosome"/>
</dbReference>
<dbReference type="PANTHER" id="PTHR30523:SF32">
    <property type="entry name" value="PHOSPHOENOLPYRUVATE CARBOXYLASE"/>
    <property type="match status" value="1"/>
</dbReference>
<evidence type="ECO:0000256" key="3">
    <source>
        <dbReference type="PROSITE-ProRule" id="PRU10112"/>
    </source>
</evidence>
<organism evidence="4 5">
    <name type="scientific">Pendulispora albinea</name>
    <dbReference type="NCBI Taxonomy" id="2741071"/>
    <lineage>
        <taxon>Bacteria</taxon>
        <taxon>Pseudomonadati</taxon>
        <taxon>Myxococcota</taxon>
        <taxon>Myxococcia</taxon>
        <taxon>Myxococcales</taxon>
        <taxon>Sorangiineae</taxon>
        <taxon>Pendulisporaceae</taxon>
        <taxon>Pendulispora</taxon>
    </lineage>
</organism>
<dbReference type="PANTHER" id="PTHR30523">
    <property type="entry name" value="PHOSPHOENOLPYRUVATE CARBOXYLASE"/>
    <property type="match status" value="1"/>
</dbReference>
<keyword evidence="4" id="KW-0456">Lyase</keyword>
<keyword evidence="5" id="KW-1185">Reference proteome</keyword>
<dbReference type="InterPro" id="IPR015813">
    <property type="entry name" value="Pyrv/PenolPyrv_kinase-like_dom"/>
</dbReference>
<dbReference type="EMBL" id="CP089984">
    <property type="protein sequence ID" value="WXB13011.1"/>
    <property type="molecule type" value="Genomic_DNA"/>
</dbReference>
<accession>A0ABZ2LQ23</accession>
<dbReference type="InterPro" id="IPR033129">
    <property type="entry name" value="PEPCASE_His_AS"/>
</dbReference>
<dbReference type="PROSITE" id="PS00393">
    <property type="entry name" value="PEPCASE_2"/>
    <property type="match status" value="1"/>
</dbReference>
<sequence>MREATVTNILEFALDKIDADLVYLMALLREMLEQTGEKERARRLPFVGDEPVCIKDARDVAALTLAFQLLNLIEENASAQARRQREEQQGLLREPGLWGQNLRQLIELGLSPEAIAEGIGQVSVEPVLTAHPTEAKPADVLGQQRQLYLLLVRRENQMWTPSEQEDIGDEIKATLERLWRTSKFMQKRPDIADERQNALHYLRNVFPEVLPWLDARLRHAWVEAGLDPKLLGERTPELRFGNWIGGDRDGHPLVTGDVTRETLKEFRRAALDVHRDKLEKLARQLPLSDVIQPAPPVLRAALERMYERLGDEARALTKRFPGEPWRQFVHAMIAWLERYPNPRELIADLRALAQSLEEVGAGRLARTSVTPVVREVKTFGFHLAALDVRQNSRYHDRALAQLLTAAGIDGEDFPDWDEARRRELLDTELRSARPLAPVGASVGEEADKTLAALRALAEVRDQHGMDGLGSLIVSMTRNVSDLLVVYLLAREVGLARMTPKGLVCDMRVVPLFETLEDLEAAPRILEGFVDHPVTQASLAAMAERAGGEAPHIEVMLGYSDSCKDGGILASQWAVRCAQEKLHAFLSARDESVRFFHGRGGTVSRGAGPTHRFLEALPHGSLTGQVRVTEQGETITQKFANRITATYNLELLLAGVAATTLRHRFAPPSRDEELVQLLDRLAASSRDAYRALLAEEGFFGYFGEATPIDALEVAHIGSRPPRRTGRRSLEDLRAIPWVFSWNQSRHYLPGWYGLGTALEALAQSDPAAFSKVAAAAATDPFLRYVMKNVEGAVASTALDIVAQYAALVTDPQARDRIFGLVADEHRRTVTIIDTLFGEPLERRRPRMWRTLQLRDEGLRAIHTFQIDVLREWRARKAAGDTTGAEAVLPSVLLSLNAVASGLRTTG</sequence>